<name>A0A9K3NLS9_HELAN</name>
<keyword evidence="1" id="KW-0812">Transmembrane</keyword>
<comment type="caution">
    <text evidence="2">The sequence shown here is derived from an EMBL/GenBank/DDBJ whole genome shotgun (WGS) entry which is preliminary data.</text>
</comment>
<protein>
    <submittedName>
        <fullName evidence="2">Uncharacterized protein</fullName>
    </submittedName>
</protein>
<evidence type="ECO:0000313" key="2">
    <source>
        <dbReference type="EMBL" id="KAF5805071.1"/>
    </source>
</evidence>
<dbReference type="Proteomes" id="UP000215914">
    <property type="component" value="Unassembled WGS sequence"/>
</dbReference>
<reference evidence="2" key="1">
    <citation type="journal article" date="2017" name="Nature">
        <title>The sunflower genome provides insights into oil metabolism, flowering and Asterid evolution.</title>
        <authorList>
            <person name="Badouin H."/>
            <person name="Gouzy J."/>
            <person name="Grassa C.J."/>
            <person name="Murat F."/>
            <person name="Staton S.E."/>
            <person name="Cottret L."/>
            <person name="Lelandais-Briere C."/>
            <person name="Owens G.L."/>
            <person name="Carrere S."/>
            <person name="Mayjonade B."/>
            <person name="Legrand L."/>
            <person name="Gill N."/>
            <person name="Kane N.C."/>
            <person name="Bowers J.E."/>
            <person name="Hubner S."/>
            <person name="Bellec A."/>
            <person name="Berard A."/>
            <person name="Berges H."/>
            <person name="Blanchet N."/>
            <person name="Boniface M.C."/>
            <person name="Brunel D."/>
            <person name="Catrice O."/>
            <person name="Chaidir N."/>
            <person name="Claudel C."/>
            <person name="Donnadieu C."/>
            <person name="Faraut T."/>
            <person name="Fievet G."/>
            <person name="Helmstetter N."/>
            <person name="King M."/>
            <person name="Knapp S.J."/>
            <person name="Lai Z."/>
            <person name="Le Paslier M.C."/>
            <person name="Lippi Y."/>
            <person name="Lorenzon L."/>
            <person name="Mandel J.R."/>
            <person name="Marage G."/>
            <person name="Marchand G."/>
            <person name="Marquand E."/>
            <person name="Bret-Mestries E."/>
            <person name="Morien E."/>
            <person name="Nambeesan S."/>
            <person name="Nguyen T."/>
            <person name="Pegot-Espagnet P."/>
            <person name="Pouilly N."/>
            <person name="Raftis F."/>
            <person name="Sallet E."/>
            <person name="Schiex T."/>
            <person name="Thomas J."/>
            <person name="Vandecasteele C."/>
            <person name="Vares D."/>
            <person name="Vear F."/>
            <person name="Vautrin S."/>
            <person name="Crespi M."/>
            <person name="Mangin B."/>
            <person name="Burke J.M."/>
            <person name="Salse J."/>
            <person name="Munos S."/>
            <person name="Vincourt P."/>
            <person name="Rieseberg L.H."/>
            <person name="Langlade N.B."/>
        </authorList>
    </citation>
    <scope>NUCLEOTIDE SEQUENCE</scope>
    <source>
        <tissue evidence="2">Leaves</tissue>
    </source>
</reference>
<keyword evidence="3" id="KW-1185">Reference proteome</keyword>
<evidence type="ECO:0000256" key="1">
    <source>
        <dbReference type="SAM" id="Phobius"/>
    </source>
</evidence>
<dbReference type="AlphaFoldDB" id="A0A9K3NLS9"/>
<feature type="transmembrane region" description="Helical" evidence="1">
    <location>
        <begin position="43"/>
        <end position="66"/>
    </location>
</feature>
<evidence type="ECO:0000313" key="3">
    <source>
        <dbReference type="Proteomes" id="UP000215914"/>
    </source>
</evidence>
<dbReference type="Gramene" id="mRNA:HanXRQr2_Chr05g0204741">
    <property type="protein sequence ID" value="mRNA:HanXRQr2_Chr05g0204741"/>
    <property type="gene ID" value="HanXRQr2_Chr05g0204741"/>
</dbReference>
<keyword evidence="1" id="KW-0472">Membrane</keyword>
<keyword evidence="1" id="KW-1133">Transmembrane helix</keyword>
<sequence>MACFGATSLGMIPVLWVWSTKNVAMGILGYDCSGYGLKFKICCAFLLLVGLELLKLCFLFCLNHLWSQA</sequence>
<gene>
    <name evidence="2" type="ORF">HanXRQr2_Chr05g0204741</name>
</gene>
<organism evidence="2 3">
    <name type="scientific">Helianthus annuus</name>
    <name type="common">Common sunflower</name>
    <dbReference type="NCBI Taxonomy" id="4232"/>
    <lineage>
        <taxon>Eukaryota</taxon>
        <taxon>Viridiplantae</taxon>
        <taxon>Streptophyta</taxon>
        <taxon>Embryophyta</taxon>
        <taxon>Tracheophyta</taxon>
        <taxon>Spermatophyta</taxon>
        <taxon>Magnoliopsida</taxon>
        <taxon>eudicotyledons</taxon>
        <taxon>Gunneridae</taxon>
        <taxon>Pentapetalae</taxon>
        <taxon>asterids</taxon>
        <taxon>campanulids</taxon>
        <taxon>Asterales</taxon>
        <taxon>Asteraceae</taxon>
        <taxon>Asteroideae</taxon>
        <taxon>Heliantheae alliance</taxon>
        <taxon>Heliantheae</taxon>
        <taxon>Helianthus</taxon>
    </lineage>
</organism>
<accession>A0A9K3NLS9</accession>
<dbReference type="EMBL" id="MNCJ02000320">
    <property type="protein sequence ID" value="KAF5805071.1"/>
    <property type="molecule type" value="Genomic_DNA"/>
</dbReference>
<proteinExistence type="predicted"/>
<reference evidence="2" key="2">
    <citation type="submission" date="2020-06" db="EMBL/GenBank/DDBJ databases">
        <title>Helianthus annuus Genome sequencing and assembly Release 2.</title>
        <authorList>
            <person name="Gouzy J."/>
            <person name="Langlade N."/>
            <person name="Munos S."/>
        </authorList>
    </citation>
    <scope>NUCLEOTIDE SEQUENCE</scope>
    <source>
        <tissue evidence="2">Leaves</tissue>
    </source>
</reference>